<dbReference type="EMBL" id="DSPX01000246">
    <property type="protein sequence ID" value="HGG03525.1"/>
    <property type="molecule type" value="Genomic_DNA"/>
</dbReference>
<evidence type="ECO:0000313" key="1">
    <source>
        <dbReference type="EMBL" id="HGG03525.1"/>
    </source>
</evidence>
<organism evidence="1">
    <name type="scientific">Planktothricoides sp. SpSt-374</name>
    <dbReference type="NCBI Taxonomy" id="2282167"/>
    <lineage>
        <taxon>Bacteria</taxon>
        <taxon>Bacillati</taxon>
        <taxon>Cyanobacteriota</taxon>
        <taxon>Cyanophyceae</taxon>
        <taxon>Oscillatoriophycideae</taxon>
        <taxon>Oscillatoriales</taxon>
        <taxon>Oscillatoriaceae</taxon>
        <taxon>Planktothricoides</taxon>
    </lineage>
</organism>
<name>A0A7C3ZNS2_9CYAN</name>
<proteinExistence type="predicted"/>
<comment type="caution">
    <text evidence="1">The sequence shown here is derived from an EMBL/GenBank/DDBJ whole genome shotgun (WGS) entry which is preliminary data.</text>
</comment>
<protein>
    <submittedName>
        <fullName evidence="1">Uncharacterized protein</fullName>
    </submittedName>
</protein>
<sequence>MTLEQKAYDRIRQLGYWNYGDPIATCNPKESSCVAWSNPNATADPDTMFQIMWLLSSTSRRQRLSSVDVRILEQSGADLMRNGKLLSATKSYVQYLWEQVYRQEFPHILNER</sequence>
<dbReference type="AlphaFoldDB" id="A0A7C3ZNS2"/>
<accession>A0A7C3ZNS2</accession>
<reference evidence="1" key="1">
    <citation type="journal article" date="2020" name="mSystems">
        <title>Genome- and Community-Level Interaction Insights into Carbon Utilization and Element Cycling Functions of Hydrothermarchaeota in Hydrothermal Sediment.</title>
        <authorList>
            <person name="Zhou Z."/>
            <person name="Liu Y."/>
            <person name="Xu W."/>
            <person name="Pan J."/>
            <person name="Luo Z.H."/>
            <person name="Li M."/>
        </authorList>
    </citation>
    <scope>NUCLEOTIDE SEQUENCE [LARGE SCALE GENOMIC DNA]</scope>
    <source>
        <strain evidence="1">SpSt-374</strain>
    </source>
</reference>
<gene>
    <name evidence="1" type="ORF">ENR15_23515</name>
</gene>